<dbReference type="PANTHER" id="PTHR12919:SF20">
    <property type="entry name" value="SMALL RIBOSOMAL SUBUNIT PROTEIN BS16M"/>
    <property type="match status" value="1"/>
</dbReference>
<gene>
    <name evidence="9" type="primary">MRPS16</name>
</gene>
<dbReference type="GO" id="GO:0003735">
    <property type="term" value="F:structural constituent of ribosome"/>
    <property type="evidence" value="ECO:0007669"/>
    <property type="project" value="InterPro"/>
</dbReference>
<evidence type="ECO:0000313" key="9">
    <source>
        <dbReference type="Ensembl" id="ENSUMAP00000012161"/>
    </source>
</evidence>
<evidence type="ECO:0000256" key="8">
    <source>
        <dbReference type="SAM" id="Phobius"/>
    </source>
</evidence>
<dbReference type="Ensembl" id="ENSUMAT00000014456.1">
    <property type="protein sequence ID" value="ENSUMAP00000012161.1"/>
    <property type="gene ID" value="ENSUMAG00000009089.1"/>
</dbReference>
<comment type="similarity">
    <text evidence="2">Belongs to the bacterial ribosomal protein bS16 family.</text>
</comment>
<keyword evidence="8" id="KW-0812">Transmembrane</keyword>
<evidence type="ECO:0000256" key="4">
    <source>
        <dbReference type="ARBA" id="ARBA00023128"/>
    </source>
</evidence>
<dbReference type="AlphaFoldDB" id="A0A452TVA6"/>
<keyword evidence="4" id="KW-0496">Mitochondrion</keyword>
<sequence>MYEINGIQFIDEAAEAPSWSQSSYVAGWCCAGRGGSPFWLKCMRGVSRRIHYLTRVDSSWLDRRMFQLKKGLVLSTSFCPFYVLASCVLTYFSAATVLCRVYRGGHLTIRLALSGCTNRPFYRIVAAHNKRPRDGRFVEQLGSYDPLPNSHGEKIVALNLDRIRHWMGCGAHLSKPVEKLLGLSGFFPLHPMMITNAERLRRKRAREVLLASQKTDTEATETKTS</sequence>
<keyword evidence="8" id="KW-1133">Transmembrane helix</keyword>
<evidence type="ECO:0000256" key="6">
    <source>
        <dbReference type="ARBA" id="ARBA00035263"/>
    </source>
</evidence>
<dbReference type="HAMAP" id="MF_00385">
    <property type="entry name" value="Ribosomal_bS16"/>
    <property type="match status" value="1"/>
</dbReference>
<protein>
    <recommendedName>
        <fullName evidence="6">Small ribosomal subunit protein bS16m</fullName>
    </recommendedName>
    <alternativeName>
        <fullName evidence="7">28S ribosomal protein S16, mitochondrial</fullName>
    </alternativeName>
</protein>
<dbReference type="InterPro" id="IPR000307">
    <property type="entry name" value="Ribosomal_bS16"/>
</dbReference>
<dbReference type="GeneTree" id="ENSGT00390000014309"/>
<keyword evidence="8" id="KW-0472">Membrane</keyword>
<dbReference type="SUPFAM" id="SSF54565">
    <property type="entry name" value="Ribosomal protein S16"/>
    <property type="match status" value="1"/>
</dbReference>
<dbReference type="PANTHER" id="PTHR12919">
    <property type="entry name" value="30S RIBOSOMAL PROTEIN S16"/>
    <property type="match status" value="1"/>
</dbReference>
<dbReference type="GO" id="GO:0032543">
    <property type="term" value="P:mitochondrial translation"/>
    <property type="evidence" value="ECO:0007669"/>
    <property type="project" value="TreeGrafter"/>
</dbReference>
<evidence type="ECO:0000256" key="2">
    <source>
        <dbReference type="ARBA" id="ARBA00006668"/>
    </source>
</evidence>
<feature type="transmembrane region" description="Helical" evidence="8">
    <location>
        <begin position="72"/>
        <end position="92"/>
    </location>
</feature>
<organism evidence="9">
    <name type="scientific">Ursus maritimus</name>
    <name type="common">Polar bear</name>
    <name type="synonym">Thalarctos maritimus</name>
    <dbReference type="NCBI Taxonomy" id="29073"/>
    <lineage>
        <taxon>Eukaryota</taxon>
        <taxon>Metazoa</taxon>
        <taxon>Chordata</taxon>
        <taxon>Craniata</taxon>
        <taxon>Vertebrata</taxon>
        <taxon>Euteleostomi</taxon>
        <taxon>Mammalia</taxon>
        <taxon>Eutheria</taxon>
        <taxon>Laurasiatheria</taxon>
        <taxon>Carnivora</taxon>
        <taxon>Caniformia</taxon>
        <taxon>Ursidae</taxon>
        <taxon>Ursus</taxon>
    </lineage>
</organism>
<dbReference type="GO" id="GO:0005743">
    <property type="term" value="C:mitochondrial inner membrane"/>
    <property type="evidence" value="ECO:0007669"/>
    <property type="project" value="UniProtKB-ARBA"/>
</dbReference>
<name>A0A452TVA6_URSMA</name>
<proteinExistence type="inferred from homology"/>
<dbReference type="NCBIfam" id="TIGR00002">
    <property type="entry name" value="S16"/>
    <property type="match status" value="1"/>
</dbReference>
<reference evidence="9" key="1">
    <citation type="submission" date="2019-03" db="UniProtKB">
        <authorList>
            <consortium name="Ensembl"/>
        </authorList>
    </citation>
    <scope>IDENTIFICATION</scope>
</reference>
<dbReference type="Gene3D" id="3.30.1320.10">
    <property type="match status" value="1"/>
</dbReference>
<dbReference type="Pfam" id="PF00886">
    <property type="entry name" value="Ribosomal_S16"/>
    <property type="match status" value="1"/>
</dbReference>
<keyword evidence="3" id="KW-0689">Ribosomal protein</keyword>
<comment type="subcellular location">
    <subcellularLocation>
        <location evidence="1">Mitochondrion</location>
    </subcellularLocation>
</comment>
<evidence type="ECO:0000256" key="7">
    <source>
        <dbReference type="ARBA" id="ARBA00035438"/>
    </source>
</evidence>
<accession>A0A452TVA6</accession>
<evidence type="ECO:0000256" key="1">
    <source>
        <dbReference type="ARBA" id="ARBA00004173"/>
    </source>
</evidence>
<dbReference type="GO" id="GO:0005763">
    <property type="term" value="C:mitochondrial small ribosomal subunit"/>
    <property type="evidence" value="ECO:0007669"/>
    <property type="project" value="UniProtKB-ARBA"/>
</dbReference>
<dbReference type="InterPro" id="IPR023803">
    <property type="entry name" value="Ribosomal_bS16_dom_sf"/>
</dbReference>
<evidence type="ECO:0000256" key="5">
    <source>
        <dbReference type="ARBA" id="ARBA00023274"/>
    </source>
</evidence>
<dbReference type="FunFam" id="3.30.1320.10:FF:000004">
    <property type="entry name" value="28S ribosomal protein S16, mitochondrial"/>
    <property type="match status" value="1"/>
</dbReference>
<keyword evidence="5" id="KW-0687">Ribonucleoprotein</keyword>
<evidence type="ECO:0000256" key="3">
    <source>
        <dbReference type="ARBA" id="ARBA00022980"/>
    </source>
</evidence>